<dbReference type="InterPro" id="IPR012338">
    <property type="entry name" value="Beta-lactam/transpept-like"/>
</dbReference>
<evidence type="ECO:0000256" key="4">
    <source>
        <dbReference type="ARBA" id="ARBA00022960"/>
    </source>
</evidence>
<dbReference type="EMBL" id="JAASRM010000001">
    <property type="protein sequence ID" value="NIK90222.1"/>
    <property type="molecule type" value="Genomic_DNA"/>
</dbReference>
<evidence type="ECO:0000256" key="1">
    <source>
        <dbReference type="ARBA" id="ARBA00007164"/>
    </source>
</evidence>
<evidence type="ECO:0000256" key="6">
    <source>
        <dbReference type="ARBA" id="ARBA00023316"/>
    </source>
</evidence>
<dbReference type="PRINTS" id="PR00725">
    <property type="entry name" value="DADACBPTASE1"/>
</dbReference>
<dbReference type="GO" id="GO:0042834">
    <property type="term" value="F:peptidoglycan binding"/>
    <property type="evidence" value="ECO:0007669"/>
    <property type="project" value="InterPro"/>
</dbReference>
<dbReference type="GO" id="GO:0009002">
    <property type="term" value="F:serine-type D-Ala-D-Ala carboxypeptidase activity"/>
    <property type="evidence" value="ECO:0007669"/>
    <property type="project" value="UniProtKB-EC"/>
</dbReference>
<dbReference type="InterPro" id="IPR001967">
    <property type="entry name" value="Peptidase_S11_N"/>
</dbReference>
<keyword evidence="2" id="KW-0732">Signal</keyword>
<name>A0A846N4W2_9PROT</name>
<dbReference type="InterPro" id="IPR007730">
    <property type="entry name" value="SPOR-like_dom"/>
</dbReference>
<evidence type="ECO:0000256" key="7">
    <source>
        <dbReference type="PIRSR" id="PIRSR618044-1"/>
    </source>
</evidence>
<feature type="active site" description="Acyl-ester intermediate" evidence="7">
    <location>
        <position position="68"/>
    </location>
</feature>
<organism evidence="12 13">
    <name type="scientific">Rhizomicrobium palustre</name>
    <dbReference type="NCBI Taxonomy" id="189966"/>
    <lineage>
        <taxon>Bacteria</taxon>
        <taxon>Pseudomonadati</taxon>
        <taxon>Pseudomonadota</taxon>
        <taxon>Alphaproteobacteria</taxon>
        <taxon>Micropepsales</taxon>
        <taxon>Micropepsaceae</taxon>
        <taxon>Rhizomicrobium</taxon>
    </lineage>
</organism>
<keyword evidence="12" id="KW-0645">Protease</keyword>
<dbReference type="PANTHER" id="PTHR21581">
    <property type="entry name" value="D-ALANYL-D-ALANINE CARBOXYPEPTIDASE"/>
    <property type="match status" value="1"/>
</dbReference>
<accession>A0A846N4W2</accession>
<dbReference type="GO" id="GO:0071555">
    <property type="term" value="P:cell wall organization"/>
    <property type="evidence" value="ECO:0007669"/>
    <property type="project" value="UniProtKB-KW"/>
</dbReference>
<sequence length="536" mass="56945">MALLAVTVVAMTAPAEARRHKARPQSAARVAYPTNPTDPSKDAALIIDGTNGKVLYARNESELRHPASLTKMMTLYLLFDALKKGQISLNSSIPISAHAAAQNPTKLRVRPGDSINVDLAIKATVVWSANDVAVAIAEALGGTEGHFAEMMTAKARALGMRNTFYHNASGLPDNLQITTANDLAILARHLCYDFPQYYHYFSTPGFSYRGGEYVTHNNLLGHYRGADGIKTGYTGASGFNLVTSVARDNVHVIGVVMGGRTASKRDREMMRLLDVAFNQIGQNPTLVARTQTPWQVAANSTPNPGGANSGTIIALPASPGGDDEDTAERRADAEDVENGGARQAPTVAYNKTPAPQLALNQPKPAQRPLVATVLPQPKPALDQKKPDVVVATQTQHPIPTARPSAPPPVAVAAAQLGKTAPATAVLKPVARPVIIGEGDAGDVGGARTASISHNDWTIQIGAYADLALARSQLAAYAEKAMDVLGQAQRIVVPFQAVDGHTLYRARFGPFAEREARQICARLTERGQTCFAAIATR</sequence>
<keyword evidence="3 12" id="KW-0378">Hydrolase</keyword>
<dbReference type="InterPro" id="IPR018044">
    <property type="entry name" value="Peptidase_S11"/>
</dbReference>
<dbReference type="InterPro" id="IPR036680">
    <property type="entry name" value="SPOR-like_sf"/>
</dbReference>
<evidence type="ECO:0000259" key="11">
    <source>
        <dbReference type="PROSITE" id="PS51724"/>
    </source>
</evidence>
<dbReference type="PROSITE" id="PS51724">
    <property type="entry name" value="SPOR"/>
    <property type="match status" value="1"/>
</dbReference>
<dbReference type="SUPFAM" id="SSF56601">
    <property type="entry name" value="beta-lactamase/transpeptidase-like"/>
    <property type="match status" value="1"/>
</dbReference>
<dbReference type="GO" id="GO:0006508">
    <property type="term" value="P:proteolysis"/>
    <property type="evidence" value="ECO:0007669"/>
    <property type="project" value="InterPro"/>
</dbReference>
<keyword evidence="13" id="KW-1185">Reference proteome</keyword>
<keyword evidence="4" id="KW-0133">Cell shape</keyword>
<dbReference type="EC" id="3.4.16.4" evidence="12"/>
<dbReference type="Pfam" id="PF00768">
    <property type="entry name" value="Peptidase_S11"/>
    <property type="match status" value="1"/>
</dbReference>
<dbReference type="AlphaFoldDB" id="A0A846N4W2"/>
<dbReference type="Pfam" id="PF05036">
    <property type="entry name" value="SPOR"/>
    <property type="match status" value="1"/>
</dbReference>
<keyword evidence="5" id="KW-0573">Peptidoglycan synthesis</keyword>
<dbReference type="GO" id="GO:0009252">
    <property type="term" value="P:peptidoglycan biosynthetic process"/>
    <property type="evidence" value="ECO:0007669"/>
    <property type="project" value="UniProtKB-KW"/>
</dbReference>
<proteinExistence type="inferred from homology"/>
<feature type="domain" description="SPOR" evidence="11">
    <location>
        <begin position="450"/>
        <end position="536"/>
    </location>
</feature>
<dbReference type="SUPFAM" id="SSF110997">
    <property type="entry name" value="Sporulation related repeat"/>
    <property type="match status" value="1"/>
</dbReference>
<feature type="active site" evidence="7">
    <location>
        <position position="128"/>
    </location>
</feature>
<dbReference type="PANTHER" id="PTHR21581:SF6">
    <property type="entry name" value="TRAFFICKING PROTEIN PARTICLE COMPLEX SUBUNIT 12"/>
    <property type="match status" value="1"/>
</dbReference>
<evidence type="ECO:0000256" key="5">
    <source>
        <dbReference type="ARBA" id="ARBA00022984"/>
    </source>
</evidence>
<evidence type="ECO:0000256" key="10">
    <source>
        <dbReference type="SAM" id="MobiDB-lite"/>
    </source>
</evidence>
<keyword evidence="6" id="KW-0961">Cell wall biogenesis/degradation</keyword>
<reference evidence="12 13" key="1">
    <citation type="submission" date="2020-03" db="EMBL/GenBank/DDBJ databases">
        <title>Genomic Encyclopedia of Type Strains, Phase IV (KMG-IV): sequencing the most valuable type-strain genomes for metagenomic binning, comparative biology and taxonomic classification.</title>
        <authorList>
            <person name="Goeker M."/>
        </authorList>
    </citation>
    <scope>NUCLEOTIDE SEQUENCE [LARGE SCALE GENOMIC DNA]</scope>
    <source>
        <strain evidence="12 13">DSM 19867</strain>
    </source>
</reference>
<comment type="similarity">
    <text evidence="1 9">Belongs to the peptidase S11 family.</text>
</comment>
<evidence type="ECO:0000256" key="9">
    <source>
        <dbReference type="RuleBase" id="RU004016"/>
    </source>
</evidence>
<dbReference type="GO" id="GO:0008360">
    <property type="term" value="P:regulation of cell shape"/>
    <property type="evidence" value="ECO:0007669"/>
    <property type="project" value="UniProtKB-KW"/>
</dbReference>
<protein>
    <submittedName>
        <fullName evidence="12">D-alanyl-D-alanine carboxypeptidase</fullName>
        <ecNumber evidence="12">3.4.16.4</ecNumber>
    </submittedName>
</protein>
<keyword evidence="12" id="KW-0121">Carboxypeptidase</keyword>
<evidence type="ECO:0000256" key="2">
    <source>
        <dbReference type="ARBA" id="ARBA00022729"/>
    </source>
</evidence>
<dbReference type="RefSeq" id="WP_208414940.1">
    <property type="nucleotide sequence ID" value="NZ_BAAADC010000001.1"/>
</dbReference>
<dbReference type="Gene3D" id="3.30.70.1070">
    <property type="entry name" value="Sporulation related repeat"/>
    <property type="match status" value="1"/>
</dbReference>
<gene>
    <name evidence="12" type="ORF">FHS83_003540</name>
</gene>
<feature type="region of interest" description="Disordered" evidence="10">
    <location>
        <begin position="15"/>
        <end position="34"/>
    </location>
</feature>
<evidence type="ECO:0000256" key="8">
    <source>
        <dbReference type="PIRSR" id="PIRSR618044-2"/>
    </source>
</evidence>
<feature type="binding site" evidence="8">
    <location>
        <position position="230"/>
    </location>
    <ligand>
        <name>substrate</name>
    </ligand>
</feature>
<feature type="active site" description="Proton acceptor" evidence="7">
    <location>
        <position position="71"/>
    </location>
</feature>
<feature type="region of interest" description="Disordered" evidence="10">
    <location>
        <begin position="298"/>
        <end position="344"/>
    </location>
</feature>
<dbReference type="Proteomes" id="UP000570514">
    <property type="component" value="Unassembled WGS sequence"/>
</dbReference>
<evidence type="ECO:0000256" key="3">
    <source>
        <dbReference type="ARBA" id="ARBA00022801"/>
    </source>
</evidence>
<evidence type="ECO:0000313" key="13">
    <source>
        <dbReference type="Proteomes" id="UP000570514"/>
    </source>
</evidence>
<comment type="caution">
    <text evidence="12">The sequence shown here is derived from an EMBL/GenBank/DDBJ whole genome shotgun (WGS) entry which is preliminary data.</text>
</comment>
<evidence type="ECO:0000313" key="12">
    <source>
        <dbReference type="EMBL" id="NIK90222.1"/>
    </source>
</evidence>
<dbReference type="Gene3D" id="3.40.710.10">
    <property type="entry name" value="DD-peptidase/beta-lactamase superfamily"/>
    <property type="match status" value="1"/>
</dbReference>